<keyword evidence="1" id="KW-0479">Metal-binding</keyword>
<dbReference type="PROSITE" id="PS00028">
    <property type="entry name" value="ZINC_FINGER_C2H2_1"/>
    <property type="match status" value="1"/>
</dbReference>
<dbReference type="OrthoDB" id="10044445at2759"/>
<dbReference type="GO" id="GO:0008270">
    <property type="term" value="F:zinc ion binding"/>
    <property type="evidence" value="ECO:0007669"/>
    <property type="project" value="UniProtKB-KW"/>
</dbReference>
<proteinExistence type="predicted"/>
<dbReference type="Proteomes" id="UP000518266">
    <property type="component" value="Unassembled WGS sequence"/>
</dbReference>
<comment type="caution">
    <text evidence="3">The sequence shown here is derived from an EMBL/GenBank/DDBJ whole genome shotgun (WGS) entry which is preliminary data.</text>
</comment>
<organism evidence="3 4">
    <name type="scientific">Dissostichus mawsoni</name>
    <name type="common">Antarctic cod</name>
    <dbReference type="NCBI Taxonomy" id="36200"/>
    <lineage>
        <taxon>Eukaryota</taxon>
        <taxon>Metazoa</taxon>
        <taxon>Chordata</taxon>
        <taxon>Craniata</taxon>
        <taxon>Vertebrata</taxon>
        <taxon>Euteleostomi</taxon>
        <taxon>Actinopterygii</taxon>
        <taxon>Neopterygii</taxon>
        <taxon>Teleostei</taxon>
        <taxon>Neoteleostei</taxon>
        <taxon>Acanthomorphata</taxon>
        <taxon>Eupercaria</taxon>
        <taxon>Perciformes</taxon>
        <taxon>Notothenioidei</taxon>
        <taxon>Nototheniidae</taxon>
        <taxon>Dissostichus</taxon>
    </lineage>
</organism>
<accession>A0A7J5YQP1</accession>
<dbReference type="SMART" id="SM00355">
    <property type="entry name" value="ZnF_C2H2"/>
    <property type="match status" value="3"/>
</dbReference>
<evidence type="ECO:0000256" key="1">
    <source>
        <dbReference type="PROSITE-ProRule" id="PRU00042"/>
    </source>
</evidence>
<reference evidence="3 4" key="1">
    <citation type="submission" date="2020-03" db="EMBL/GenBank/DDBJ databases">
        <title>Dissostichus mawsoni Genome sequencing and assembly.</title>
        <authorList>
            <person name="Park H."/>
        </authorList>
    </citation>
    <scope>NUCLEOTIDE SEQUENCE [LARGE SCALE GENOMIC DNA]</scope>
    <source>
        <strain evidence="3">DM0001</strain>
        <tissue evidence="3">Muscle</tissue>
    </source>
</reference>
<gene>
    <name evidence="3" type="ORF">F7725_013205</name>
</gene>
<dbReference type="PROSITE" id="PS50157">
    <property type="entry name" value="ZINC_FINGER_C2H2_2"/>
    <property type="match status" value="1"/>
</dbReference>
<keyword evidence="1" id="KW-0863">Zinc-finger</keyword>
<keyword evidence="4" id="KW-1185">Reference proteome</keyword>
<sequence>MWQCKVCSLELASSHRYPCPYTDCPCTFDTWSKLLNHTYKSHSKQQTPKPVEVPTFQCHVCSCRELATERDFFQHINGHLRHDETVPCMFLGCTFKTNIHSTFNTHKNRKHKEHTLKDFKANVVSTSESVDTDHEYQTLSCGDAAEINLPNLIEEKIAGILLKLENIVHIPKAVIDEVLSELHYILSTASLPVTKAIVSDVFQSHKLQVEESVVDELSTVLCKSNPLGIAIAKDGPLATAYKRTQYIPLILGF</sequence>
<evidence type="ECO:0000259" key="2">
    <source>
        <dbReference type="PROSITE" id="PS50157"/>
    </source>
</evidence>
<protein>
    <recommendedName>
        <fullName evidence="2">C2H2-type domain-containing protein</fullName>
    </recommendedName>
</protein>
<dbReference type="EMBL" id="JAAKFY010000010">
    <property type="protein sequence ID" value="KAF3851433.1"/>
    <property type="molecule type" value="Genomic_DNA"/>
</dbReference>
<keyword evidence="1" id="KW-0862">Zinc</keyword>
<feature type="domain" description="C2H2-type" evidence="2">
    <location>
        <begin position="17"/>
        <end position="47"/>
    </location>
</feature>
<dbReference type="InterPro" id="IPR013087">
    <property type="entry name" value="Znf_C2H2_type"/>
</dbReference>
<evidence type="ECO:0000313" key="3">
    <source>
        <dbReference type="EMBL" id="KAF3851433.1"/>
    </source>
</evidence>
<dbReference type="AlphaFoldDB" id="A0A7J5YQP1"/>
<evidence type="ECO:0000313" key="4">
    <source>
        <dbReference type="Proteomes" id="UP000518266"/>
    </source>
</evidence>
<name>A0A7J5YQP1_DISMA</name>